<proteinExistence type="inferred from homology"/>
<reference evidence="4" key="1">
    <citation type="journal article" date="2019" name="Int. J. Syst. Evol. Microbiol.">
        <title>The Global Catalogue of Microorganisms (GCM) 10K type strain sequencing project: providing services to taxonomists for standard genome sequencing and annotation.</title>
        <authorList>
            <consortium name="The Broad Institute Genomics Platform"/>
            <consortium name="The Broad Institute Genome Sequencing Center for Infectious Disease"/>
            <person name="Wu L."/>
            <person name="Ma J."/>
        </authorList>
    </citation>
    <scope>NUCLEOTIDE SEQUENCE [LARGE SCALE GENOMIC DNA]</scope>
    <source>
        <strain evidence="4">CGMCC 1.12922</strain>
    </source>
</reference>
<dbReference type="PANTHER" id="PTHR30041">
    <property type="entry name" value="ARSENATE REDUCTASE"/>
    <property type="match status" value="1"/>
</dbReference>
<dbReference type="Pfam" id="PF03960">
    <property type="entry name" value="ArsC"/>
    <property type="match status" value="1"/>
</dbReference>
<organism evidence="3 4">
    <name type="scientific">Sinisalibacter lacisalsi</name>
    <dbReference type="NCBI Taxonomy" id="1526570"/>
    <lineage>
        <taxon>Bacteria</taxon>
        <taxon>Pseudomonadati</taxon>
        <taxon>Pseudomonadota</taxon>
        <taxon>Alphaproteobacteria</taxon>
        <taxon>Rhodobacterales</taxon>
        <taxon>Roseobacteraceae</taxon>
        <taxon>Sinisalibacter</taxon>
    </lineage>
</organism>
<evidence type="ECO:0000256" key="2">
    <source>
        <dbReference type="PROSITE-ProRule" id="PRU01282"/>
    </source>
</evidence>
<comment type="similarity">
    <text evidence="1 2">Belongs to the ArsC family.</text>
</comment>
<name>A0ABQ1QU73_9RHOB</name>
<sequence>MKVYGIASCDTVKKALRALDAAGHRPEFVDIRKTPLEPAEIARFFAEFGEALVNRRSTTWRGLSETERAEAPDRLISAHPALMKRPVIEAGEGLTLGWDAQAQARWLGKPGEGA</sequence>
<dbReference type="PANTHER" id="PTHR30041:SF8">
    <property type="entry name" value="PROTEIN YFFB"/>
    <property type="match status" value="1"/>
</dbReference>
<dbReference type="RefSeq" id="WP_188529197.1">
    <property type="nucleotide sequence ID" value="NZ_BMGI01000005.1"/>
</dbReference>
<keyword evidence="4" id="KW-1185">Reference proteome</keyword>
<dbReference type="InterPro" id="IPR006660">
    <property type="entry name" value="Arsenate_reductase-like"/>
</dbReference>
<dbReference type="PROSITE" id="PS51353">
    <property type="entry name" value="ARSC"/>
    <property type="match status" value="1"/>
</dbReference>
<evidence type="ECO:0000313" key="4">
    <source>
        <dbReference type="Proteomes" id="UP000617355"/>
    </source>
</evidence>
<accession>A0ABQ1QU73</accession>
<dbReference type="SUPFAM" id="SSF52833">
    <property type="entry name" value="Thioredoxin-like"/>
    <property type="match status" value="1"/>
</dbReference>
<evidence type="ECO:0008006" key="5">
    <source>
        <dbReference type="Google" id="ProtNLM"/>
    </source>
</evidence>
<dbReference type="Proteomes" id="UP000617355">
    <property type="component" value="Unassembled WGS sequence"/>
</dbReference>
<dbReference type="InterPro" id="IPR036249">
    <property type="entry name" value="Thioredoxin-like_sf"/>
</dbReference>
<gene>
    <name evidence="3" type="ORF">GCM10011358_29650</name>
</gene>
<evidence type="ECO:0000256" key="1">
    <source>
        <dbReference type="ARBA" id="ARBA00007198"/>
    </source>
</evidence>
<protein>
    <recommendedName>
        <fullName evidence="5">Arsenate reductase</fullName>
    </recommendedName>
</protein>
<comment type="caution">
    <text evidence="3">The sequence shown here is derived from an EMBL/GenBank/DDBJ whole genome shotgun (WGS) entry which is preliminary data.</text>
</comment>
<evidence type="ECO:0000313" key="3">
    <source>
        <dbReference type="EMBL" id="GGD43975.1"/>
    </source>
</evidence>
<dbReference type="EMBL" id="BMGI01000005">
    <property type="protein sequence ID" value="GGD43975.1"/>
    <property type="molecule type" value="Genomic_DNA"/>
</dbReference>
<dbReference type="Gene3D" id="3.40.30.10">
    <property type="entry name" value="Glutaredoxin"/>
    <property type="match status" value="1"/>
</dbReference>